<dbReference type="AlphaFoldDB" id="A0A109JGD1"/>
<dbReference type="PRINTS" id="PR00081">
    <property type="entry name" value="GDHRDH"/>
</dbReference>
<evidence type="ECO:0008006" key="4">
    <source>
        <dbReference type="Google" id="ProtNLM"/>
    </source>
</evidence>
<dbReference type="GO" id="GO:0032787">
    <property type="term" value="P:monocarboxylic acid metabolic process"/>
    <property type="evidence" value="ECO:0007669"/>
    <property type="project" value="UniProtKB-ARBA"/>
</dbReference>
<evidence type="ECO:0000313" key="2">
    <source>
        <dbReference type="EMBL" id="KWV48495.1"/>
    </source>
</evidence>
<proteinExistence type="inferred from homology"/>
<dbReference type="Proteomes" id="UP000057737">
    <property type="component" value="Unassembled WGS sequence"/>
</dbReference>
<dbReference type="EMBL" id="LNCU01000107">
    <property type="protein sequence ID" value="KWV48495.1"/>
    <property type="molecule type" value="Genomic_DNA"/>
</dbReference>
<protein>
    <recommendedName>
        <fullName evidence="4">Dehydrogenase</fullName>
    </recommendedName>
</protein>
<organism evidence="2 3">
    <name type="scientific">Bradyrhizobium macuxiense</name>
    <dbReference type="NCBI Taxonomy" id="1755647"/>
    <lineage>
        <taxon>Bacteria</taxon>
        <taxon>Pseudomonadati</taxon>
        <taxon>Pseudomonadota</taxon>
        <taxon>Alphaproteobacteria</taxon>
        <taxon>Hyphomicrobiales</taxon>
        <taxon>Nitrobacteraceae</taxon>
        <taxon>Bradyrhizobium</taxon>
    </lineage>
</organism>
<comment type="caution">
    <text evidence="2">The sequence shown here is derived from an EMBL/GenBank/DDBJ whole genome shotgun (WGS) entry which is preliminary data.</text>
</comment>
<evidence type="ECO:0000256" key="1">
    <source>
        <dbReference type="ARBA" id="ARBA00006484"/>
    </source>
</evidence>
<gene>
    <name evidence="2" type="ORF">AS156_18670</name>
</gene>
<dbReference type="Pfam" id="PF13561">
    <property type="entry name" value="adh_short_C2"/>
    <property type="match status" value="1"/>
</dbReference>
<keyword evidence="3" id="KW-1185">Reference proteome</keyword>
<dbReference type="InterPro" id="IPR050259">
    <property type="entry name" value="SDR"/>
</dbReference>
<evidence type="ECO:0000313" key="3">
    <source>
        <dbReference type="Proteomes" id="UP000057737"/>
    </source>
</evidence>
<reference evidence="2 3" key="1">
    <citation type="submission" date="2015-11" db="EMBL/GenBank/DDBJ databases">
        <title>Draft Genome Sequence of the Strain BR 10303 (Bradyrhizobium sp.) isolated from nodules of Centrolobium paraense.</title>
        <authorList>
            <person name="Zelli J.E."/>
            <person name="Simoes-Araujo J.L."/>
            <person name="Barauna A.C."/>
            <person name="Silva K."/>
        </authorList>
    </citation>
    <scope>NUCLEOTIDE SEQUENCE [LARGE SCALE GENOMIC DNA]</scope>
    <source>
        <strain evidence="2 3">BR 10303</strain>
    </source>
</reference>
<dbReference type="PROSITE" id="PS00061">
    <property type="entry name" value="ADH_SHORT"/>
    <property type="match status" value="1"/>
</dbReference>
<comment type="similarity">
    <text evidence="1">Belongs to the short-chain dehydrogenases/reductases (SDR) family.</text>
</comment>
<name>A0A109JGD1_9BRAD</name>
<dbReference type="InterPro" id="IPR036291">
    <property type="entry name" value="NAD(P)-bd_dom_sf"/>
</dbReference>
<accession>A0A109JGD1</accession>
<dbReference type="Gene3D" id="3.40.50.720">
    <property type="entry name" value="NAD(P)-binding Rossmann-like Domain"/>
    <property type="match status" value="1"/>
</dbReference>
<dbReference type="CDD" id="cd05233">
    <property type="entry name" value="SDR_c"/>
    <property type="match status" value="1"/>
</dbReference>
<dbReference type="InterPro" id="IPR020904">
    <property type="entry name" value="Sc_DH/Rdtase_CS"/>
</dbReference>
<dbReference type="FunFam" id="3.40.50.720:FF:000084">
    <property type="entry name" value="Short-chain dehydrogenase reductase"/>
    <property type="match status" value="1"/>
</dbReference>
<dbReference type="PANTHER" id="PTHR42879">
    <property type="entry name" value="3-OXOACYL-(ACYL-CARRIER-PROTEIN) REDUCTASE"/>
    <property type="match status" value="1"/>
</dbReference>
<dbReference type="PRINTS" id="PR00080">
    <property type="entry name" value="SDRFAMILY"/>
</dbReference>
<dbReference type="SUPFAM" id="SSF51735">
    <property type="entry name" value="NAD(P)-binding Rossmann-fold domains"/>
    <property type="match status" value="1"/>
</dbReference>
<dbReference type="InterPro" id="IPR002347">
    <property type="entry name" value="SDR_fam"/>
</dbReference>
<dbReference type="PANTHER" id="PTHR42879:SF2">
    <property type="entry name" value="3-OXOACYL-[ACYL-CARRIER-PROTEIN] REDUCTASE FABG"/>
    <property type="match status" value="1"/>
</dbReference>
<sequence length="227" mass="24480">MRLAAEGADVALVDISDSDVTAAEVAASGSRTLAIRADVSSETDVQSAVEQALSAFGRIDILVNNAAMTAPPRPFDQIGPAEWRRMMDVNTLGPYMLSRATVPPMRTLKRGRIINIVSATFHQGVPFLLHYVSSKGAMIGFTRALARELGNDNITVNAIAPGFTLTERIARQTERVEAFRRDNMRALSIKRDEVPEDIAGAASFLASDDSSFITGQTIIIDGGWAMI</sequence>